<dbReference type="PANTHER" id="PTHR11706:SF33">
    <property type="entry name" value="NATURAL RESISTANCE-ASSOCIATED MACROPHAGE PROTEIN 2"/>
    <property type="match status" value="1"/>
</dbReference>
<evidence type="ECO:0000313" key="8">
    <source>
        <dbReference type="EMBL" id="MFC3105585.1"/>
    </source>
</evidence>
<evidence type="ECO:0000256" key="2">
    <source>
        <dbReference type="ARBA" id="ARBA00022448"/>
    </source>
</evidence>
<protein>
    <recommendedName>
        <fullName evidence="7">Divalent metal cation transporter MntH</fullName>
    </recommendedName>
</protein>
<gene>
    <name evidence="7" type="primary">mntH</name>
    <name evidence="8" type="ORF">ACFOSU_17065</name>
</gene>
<feature type="transmembrane region" description="Helical" evidence="7">
    <location>
        <begin position="65"/>
        <end position="84"/>
    </location>
</feature>
<comment type="similarity">
    <text evidence="7">Belongs to the NRAMP family.</text>
</comment>
<dbReference type="EMBL" id="JBHRSS010000008">
    <property type="protein sequence ID" value="MFC3105585.1"/>
    <property type="molecule type" value="Genomic_DNA"/>
</dbReference>
<evidence type="ECO:0000256" key="6">
    <source>
        <dbReference type="ARBA" id="ARBA00023136"/>
    </source>
</evidence>
<feature type="transmembrane region" description="Helical" evidence="7">
    <location>
        <begin position="257"/>
        <end position="283"/>
    </location>
</feature>
<organism evidence="8 9">
    <name type="scientific">Salinisphaera aquimarina</name>
    <dbReference type="NCBI Taxonomy" id="2094031"/>
    <lineage>
        <taxon>Bacteria</taxon>
        <taxon>Pseudomonadati</taxon>
        <taxon>Pseudomonadota</taxon>
        <taxon>Gammaproteobacteria</taxon>
        <taxon>Salinisphaerales</taxon>
        <taxon>Salinisphaeraceae</taxon>
        <taxon>Salinisphaera</taxon>
    </lineage>
</organism>
<dbReference type="NCBIfam" id="NF001923">
    <property type="entry name" value="PRK00701.1"/>
    <property type="match status" value="1"/>
</dbReference>
<accession>A0ABV7EW29</accession>
<evidence type="ECO:0000256" key="1">
    <source>
        <dbReference type="ARBA" id="ARBA00004141"/>
    </source>
</evidence>
<evidence type="ECO:0000256" key="5">
    <source>
        <dbReference type="ARBA" id="ARBA00022989"/>
    </source>
</evidence>
<feature type="transmembrane region" description="Helical" evidence="7">
    <location>
        <begin position="369"/>
        <end position="388"/>
    </location>
</feature>
<keyword evidence="5 7" id="KW-1133">Transmembrane helix</keyword>
<feature type="transmembrane region" description="Helical" evidence="7">
    <location>
        <begin position="303"/>
        <end position="325"/>
    </location>
</feature>
<keyword evidence="7" id="KW-0406">Ion transport</keyword>
<feature type="transmembrane region" description="Helical" evidence="7">
    <location>
        <begin position="113"/>
        <end position="132"/>
    </location>
</feature>
<evidence type="ECO:0000256" key="4">
    <source>
        <dbReference type="ARBA" id="ARBA00022847"/>
    </source>
</evidence>
<name>A0ABV7EW29_9GAMM</name>
<dbReference type="NCBIfam" id="NF037982">
    <property type="entry name" value="Nramp_1"/>
    <property type="match status" value="1"/>
</dbReference>
<keyword evidence="3 7" id="KW-0812">Transmembrane</keyword>
<dbReference type="PANTHER" id="PTHR11706">
    <property type="entry name" value="SOLUTE CARRIER PROTEIN FAMILY 11 MEMBER"/>
    <property type="match status" value="1"/>
</dbReference>
<keyword evidence="4 7" id="KW-0769">Symport</keyword>
<feature type="transmembrane region" description="Helical" evidence="7">
    <location>
        <begin position="138"/>
        <end position="161"/>
    </location>
</feature>
<dbReference type="Proteomes" id="UP001595462">
    <property type="component" value="Unassembled WGS sequence"/>
</dbReference>
<feature type="transmembrane region" description="Helical" evidence="7">
    <location>
        <begin position="36"/>
        <end position="53"/>
    </location>
</feature>
<feature type="transmembrane region" description="Helical" evidence="7">
    <location>
        <begin position="173"/>
        <end position="194"/>
    </location>
</feature>
<reference evidence="9" key="1">
    <citation type="journal article" date="2019" name="Int. J. Syst. Evol. Microbiol.">
        <title>The Global Catalogue of Microorganisms (GCM) 10K type strain sequencing project: providing services to taxonomists for standard genome sequencing and annotation.</title>
        <authorList>
            <consortium name="The Broad Institute Genomics Platform"/>
            <consortium name="The Broad Institute Genome Sequencing Center for Infectious Disease"/>
            <person name="Wu L."/>
            <person name="Ma J."/>
        </authorList>
    </citation>
    <scope>NUCLEOTIDE SEQUENCE [LARGE SCALE GENOMIC DNA]</scope>
    <source>
        <strain evidence="9">KCTC 52640</strain>
    </source>
</reference>
<keyword evidence="2 7" id="KW-0813">Transport</keyword>
<feature type="transmembrane region" description="Helical" evidence="7">
    <location>
        <begin position="214"/>
        <end position="236"/>
    </location>
</feature>
<comment type="caution">
    <text evidence="8">The sequence shown here is derived from an EMBL/GenBank/DDBJ whole genome shotgun (WGS) entry which is preliminary data.</text>
</comment>
<evidence type="ECO:0000256" key="3">
    <source>
        <dbReference type="ARBA" id="ARBA00022692"/>
    </source>
</evidence>
<dbReference type="InterPro" id="IPR001046">
    <property type="entry name" value="NRAMP_fam"/>
</dbReference>
<dbReference type="Pfam" id="PF01566">
    <property type="entry name" value="Nramp"/>
    <property type="match status" value="1"/>
</dbReference>
<dbReference type="RefSeq" id="WP_380691122.1">
    <property type="nucleotide sequence ID" value="NZ_JBHRSS010000008.1"/>
</dbReference>
<keyword evidence="9" id="KW-1185">Reference proteome</keyword>
<feature type="transmembrane region" description="Helical" evidence="7">
    <location>
        <begin position="409"/>
        <end position="429"/>
    </location>
</feature>
<dbReference type="HAMAP" id="MF_00221">
    <property type="entry name" value="NRAMP"/>
    <property type="match status" value="1"/>
</dbReference>
<comment type="subcellular location">
    <subcellularLocation>
        <location evidence="7">Cell membrane</location>
        <topology evidence="7">Multi-pass membrane protein</topology>
    </subcellularLocation>
    <subcellularLocation>
        <location evidence="1">Membrane</location>
        <topology evidence="1">Multi-pass membrane protein</topology>
    </subcellularLocation>
</comment>
<feature type="transmembrane region" description="Helical" evidence="7">
    <location>
        <begin position="345"/>
        <end position="363"/>
    </location>
</feature>
<evidence type="ECO:0000313" key="9">
    <source>
        <dbReference type="Proteomes" id="UP001595462"/>
    </source>
</evidence>
<keyword evidence="7" id="KW-1003">Cell membrane</keyword>
<dbReference type="NCBIfam" id="TIGR01197">
    <property type="entry name" value="nramp"/>
    <property type="match status" value="1"/>
</dbReference>
<evidence type="ECO:0000256" key="7">
    <source>
        <dbReference type="HAMAP-Rule" id="MF_00221"/>
    </source>
</evidence>
<comment type="function">
    <text evidence="7">H(+)-stimulated, divalent metal cation uptake system.</text>
</comment>
<proteinExistence type="inferred from homology"/>
<dbReference type="PRINTS" id="PR00447">
    <property type="entry name" value="NATRESASSCMP"/>
</dbReference>
<sequence>MSTCADETLDRLPGEQATIRAAQAALNGRQRGLKGLFPFLGPAFIASVAYIDPGNFATNIQAGSTYGYLLLWVVFASNLMAIVIQSMSAKLGIATGYNVPEICRARFKRPVTIGLWIQAEIIAIATDLAEFIGGALGLHLLFGIALFPAAVITGVFSFGLLELQRRGFRPLEAVITALVGVVIVSFAYEVFVAQPDPEALAGGLIPGFEGTQSVMLAAGILGATVMPHVIYLHSALTQRRVVGRTAEERKRIFRFEFIDILIAMGVAGLINAAMLVMAAGLFFGHGETVSTIEGAFARLGDQAGSAAAILFGIGLLASGFSSSSVGTMSGQIVMQGFIKRQIPLYVRRLITMAPALAILAMGVDPTTALVMSQVVLSFGIPFALIPLLMFCSNRSIMGSLVNRRITTMAAWMIAGVVISLNVFLLYQTFTGGFSA</sequence>
<keyword evidence="6 7" id="KW-0472">Membrane</keyword>